<evidence type="ECO:0000256" key="1">
    <source>
        <dbReference type="ARBA" id="ARBA00022485"/>
    </source>
</evidence>
<reference evidence="9 10" key="1">
    <citation type="submission" date="2019-06" db="EMBL/GenBank/DDBJ databases">
        <title>Analysis of the biodiversity of Brassica napus bacterial endophytes for the selection of potential efficient biofertilizers for rapeseed crops.</title>
        <authorList>
            <person name="Jimenez-Gomez A."/>
            <person name="Saati-Santamaria Z."/>
            <person name="Menendez E."/>
            <person name="Rivas R."/>
            <person name="Mateos P.F."/>
            <person name="Velazquez E."/>
            <person name="Garcia-Fraile P."/>
        </authorList>
    </citation>
    <scope>NUCLEOTIDE SEQUENCE [LARGE SCALE GENOMIC DNA]</scope>
    <source>
        <strain evidence="9 10">CDVBN10</strain>
    </source>
</reference>
<dbReference type="PANTHER" id="PTHR32439:SF9">
    <property type="entry name" value="BLR3264 PROTEIN"/>
    <property type="match status" value="1"/>
</dbReference>
<accession>A0A7V8UC94</accession>
<keyword evidence="4 9" id="KW-0560">Oxidoreductase</keyword>
<dbReference type="RefSeq" id="WP_181287320.1">
    <property type="nucleotide sequence ID" value="NZ_VDLV01000008.1"/>
</dbReference>
<dbReference type="GO" id="GO:0051539">
    <property type="term" value="F:4 iron, 4 sulfur cluster binding"/>
    <property type="evidence" value="ECO:0007669"/>
    <property type="project" value="UniProtKB-KW"/>
</dbReference>
<dbReference type="NCBIfam" id="TIGR02435">
    <property type="entry name" value="CobG"/>
    <property type="match status" value="1"/>
</dbReference>
<evidence type="ECO:0000256" key="4">
    <source>
        <dbReference type="ARBA" id="ARBA00023002"/>
    </source>
</evidence>
<evidence type="ECO:0000256" key="2">
    <source>
        <dbReference type="ARBA" id="ARBA00022617"/>
    </source>
</evidence>
<dbReference type="InterPro" id="IPR012798">
    <property type="entry name" value="Cbl_synth_CobG-like"/>
</dbReference>
<evidence type="ECO:0000313" key="10">
    <source>
        <dbReference type="Proteomes" id="UP000572407"/>
    </source>
</evidence>
<sequence>MNEHPSSNVIRPSGCPGLLRVVQALDGGICRIKLDGGSILADQADAVASAAERFAGGVIEATNRANLQIRGIGPEHDALVEPLLAAGLGPRKPSGDDVRNLMLSPSAGIDRQMLFDTRPLAEQILVTLQTHERFHELSAKFAVQLDGGEALAMLEHHHDLWLSALVRDGEPWLAFGLAGTPLDRPAGRVPLAQGHALVVAVLELFLDLARPDQIRMRDVLAELPADEFMARLAGRVPLQACPDWQRDASIDGLHLGVHSQHDDRVYVGAAAALGRLDAGMLRGAAQLAREKGDGSLRFTPWQSLMLPNVRVENADEVLARLQALGLLVSVAQPLAQLIACTGSSGCGKALADTKADARRLAERLQRRGQALKVHFSGCPRSCAAAHVAPVTLLAVAPGRYDLYFRDATLPGFGALQARNLTIEALDPWLDAHPRSPLDA</sequence>
<comment type="caution">
    <text evidence="9">The sequence shown here is derived from an EMBL/GenBank/DDBJ whole genome shotgun (WGS) entry which is preliminary data.</text>
</comment>
<dbReference type="InterPro" id="IPR045854">
    <property type="entry name" value="NO2/SO3_Rdtase_4Fe4S_sf"/>
</dbReference>
<evidence type="ECO:0000256" key="3">
    <source>
        <dbReference type="ARBA" id="ARBA00022723"/>
    </source>
</evidence>
<dbReference type="Gene3D" id="3.30.413.10">
    <property type="entry name" value="Sulfite Reductase Hemoprotein, domain 1"/>
    <property type="match status" value="2"/>
</dbReference>
<organism evidence="9 10">
    <name type="scientific">Pseudomonas brassicacearum subsp. neoaurantiaca</name>
    <dbReference type="NCBI Taxonomy" id="494916"/>
    <lineage>
        <taxon>Bacteria</taxon>
        <taxon>Pseudomonadati</taxon>
        <taxon>Pseudomonadota</taxon>
        <taxon>Gammaproteobacteria</taxon>
        <taxon>Pseudomonadales</taxon>
        <taxon>Pseudomonadaceae</taxon>
        <taxon>Pseudomonas</taxon>
    </lineage>
</organism>
<keyword evidence="1" id="KW-0004">4Fe-4S</keyword>
<keyword evidence="3" id="KW-0479">Metal-binding</keyword>
<dbReference type="Pfam" id="PF03460">
    <property type="entry name" value="NIR_SIR_ferr"/>
    <property type="match status" value="2"/>
</dbReference>
<keyword evidence="6" id="KW-0411">Iron-sulfur</keyword>
<dbReference type="Proteomes" id="UP000572407">
    <property type="component" value="Unassembled WGS sequence"/>
</dbReference>
<proteinExistence type="predicted"/>
<dbReference type="InterPro" id="IPR036136">
    <property type="entry name" value="Nit/Sulf_reduc_fer-like_dom_sf"/>
</dbReference>
<dbReference type="PRINTS" id="PR00397">
    <property type="entry name" value="SIROHAEM"/>
</dbReference>
<protein>
    <submittedName>
        <fullName evidence="9">Precorrin-3B synthase</fullName>
        <ecNumber evidence="9">1.14.13.83</ecNumber>
    </submittedName>
</protein>
<evidence type="ECO:0000256" key="5">
    <source>
        <dbReference type="ARBA" id="ARBA00023004"/>
    </source>
</evidence>
<name>A0A7V8UC94_9PSED</name>
<evidence type="ECO:0000256" key="6">
    <source>
        <dbReference type="ARBA" id="ARBA00023014"/>
    </source>
</evidence>
<dbReference type="InterPro" id="IPR005117">
    <property type="entry name" value="NiRdtase/SiRdtase_haem-b_fer"/>
</dbReference>
<feature type="domain" description="Nitrite/Sulfite reductase ferredoxin-like" evidence="8">
    <location>
        <begin position="258"/>
        <end position="323"/>
    </location>
</feature>
<dbReference type="InterPro" id="IPR006066">
    <property type="entry name" value="NO2/SO3_Rdtase_FeS/sirohaem_BS"/>
</dbReference>
<dbReference type="Pfam" id="PF01077">
    <property type="entry name" value="NIR_SIR"/>
    <property type="match status" value="1"/>
</dbReference>
<evidence type="ECO:0000313" key="9">
    <source>
        <dbReference type="EMBL" id="MBA1377483.1"/>
    </source>
</evidence>
<dbReference type="GO" id="GO:0046872">
    <property type="term" value="F:metal ion binding"/>
    <property type="evidence" value="ECO:0007669"/>
    <property type="project" value="UniProtKB-KW"/>
</dbReference>
<evidence type="ECO:0000259" key="8">
    <source>
        <dbReference type="Pfam" id="PF03460"/>
    </source>
</evidence>
<dbReference type="GO" id="GO:0020037">
    <property type="term" value="F:heme binding"/>
    <property type="evidence" value="ECO:0007669"/>
    <property type="project" value="InterPro"/>
</dbReference>
<evidence type="ECO:0000259" key="7">
    <source>
        <dbReference type="Pfam" id="PF01077"/>
    </source>
</evidence>
<dbReference type="PANTHER" id="PTHR32439">
    <property type="entry name" value="FERREDOXIN--NITRITE REDUCTASE, CHLOROPLASTIC"/>
    <property type="match status" value="1"/>
</dbReference>
<dbReference type="EC" id="1.14.13.83" evidence="9"/>
<dbReference type="EMBL" id="VDLV01000008">
    <property type="protein sequence ID" value="MBA1377483.1"/>
    <property type="molecule type" value="Genomic_DNA"/>
</dbReference>
<keyword evidence="5" id="KW-0408">Iron</keyword>
<feature type="domain" description="Nitrite/Sulfite reductase ferredoxin-like" evidence="8">
    <location>
        <begin position="29"/>
        <end position="76"/>
    </location>
</feature>
<keyword evidence="2" id="KW-0349">Heme</keyword>
<gene>
    <name evidence="9" type="primary">cobG</name>
    <name evidence="9" type="ORF">FHK92_06570</name>
</gene>
<dbReference type="InterPro" id="IPR006067">
    <property type="entry name" value="NO2/SO3_Rdtase_4Fe4S_dom"/>
</dbReference>
<dbReference type="SUPFAM" id="SSF56014">
    <property type="entry name" value="Nitrite and sulphite reductase 4Fe-4S domain-like"/>
    <property type="match status" value="2"/>
</dbReference>
<dbReference type="Gene3D" id="3.90.480.10">
    <property type="entry name" value="Sulfite Reductase Hemoprotein,Domain 2"/>
    <property type="match status" value="1"/>
</dbReference>
<dbReference type="GO" id="GO:0043818">
    <property type="term" value="F:precorrin-3B synthase activity"/>
    <property type="evidence" value="ECO:0007669"/>
    <property type="project" value="UniProtKB-EC"/>
</dbReference>
<dbReference type="InterPro" id="IPR051329">
    <property type="entry name" value="NIR_SIR_4Fe-4S"/>
</dbReference>
<feature type="domain" description="Nitrite/sulphite reductase 4Fe-4S" evidence="7">
    <location>
        <begin position="94"/>
        <end position="232"/>
    </location>
</feature>
<dbReference type="AlphaFoldDB" id="A0A7V8UC94"/>
<dbReference type="SUPFAM" id="SSF55124">
    <property type="entry name" value="Nitrite/Sulfite reductase N-terminal domain-like"/>
    <property type="match status" value="2"/>
</dbReference>